<name>A0AAV1E9Z2_OLDCO</name>
<dbReference type="Proteomes" id="UP001161247">
    <property type="component" value="Chromosome 8"/>
</dbReference>
<dbReference type="InterPro" id="IPR050186">
    <property type="entry name" value="TPT_transporter"/>
</dbReference>
<dbReference type="AlphaFoldDB" id="A0AAV1E9Z2"/>
<feature type="transmembrane region" description="Helical" evidence="6">
    <location>
        <begin position="78"/>
        <end position="96"/>
    </location>
</feature>
<evidence type="ECO:0000256" key="5">
    <source>
        <dbReference type="SAM" id="MobiDB-lite"/>
    </source>
</evidence>
<evidence type="ECO:0000313" key="9">
    <source>
        <dbReference type="Proteomes" id="UP001161247"/>
    </source>
</evidence>
<comment type="subcellular location">
    <subcellularLocation>
        <location evidence="1">Membrane</location>
        <topology evidence="1">Multi-pass membrane protein</topology>
    </subcellularLocation>
</comment>
<dbReference type="EMBL" id="OX459125">
    <property type="protein sequence ID" value="CAI9116476.1"/>
    <property type="molecule type" value="Genomic_DNA"/>
</dbReference>
<accession>A0AAV1E9Z2</accession>
<feature type="compositionally biased region" description="Basic and acidic residues" evidence="5">
    <location>
        <begin position="320"/>
        <end position="331"/>
    </location>
</feature>
<feature type="transmembrane region" description="Helical" evidence="6">
    <location>
        <begin position="43"/>
        <end position="66"/>
    </location>
</feature>
<keyword evidence="9" id="KW-1185">Reference proteome</keyword>
<protein>
    <submittedName>
        <fullName evidence="8">OLC1v1017638C1</fullName>
    </submittedName>
</protein>
<evidence type="ECO:0000256" key="6">
    <source>
        <dbReference type="SAM" id="Phobius"/>
    </source>
</evidence>
<proteinExistence type="predicted"/>
<dbReference type="Pfam" id="PF03151">
    <property type="entry name" value="TPT"/>
    <property type="match status" value="1"/>
</dbReference>
<evidence type="ECO:0000313" key="8">
    <source>
        <dbReference type="EMBL" id="CAI9116476.1"/>
    </source>
</evidence>
<dbReference type="GO" id="GO:0016020">
    <property type="term" value="C:membrane"/>
    <property type="evidence" value="ECO:0007669"/>
    <property type="project" value="UniProtKB-SubCell"/>
</dbReference>
<feature type="transmembrane region" description="Helical" evidence="6">
    <location>
        <begin position="257"/>
        <end position="275"/>
    </location>
</feature>
<feature type="domain" description="Sugar phosphate transporter" evidence="7">
    <location>
        <begin position="23"/>
        <end position="297"/>
    </location>
</feature>
<sequence length="331" mass="36213">MAPSSKADKKAAVDAAAWMFNVVTSVGIIIVNKALMATYGFSFATTLTGMHFATTTLMTAVLRWLGYIQASHLPLSELIKFVIFANFSIVGMNVSLMWNSVGFYQIAKLSMIPVSCLLEVVFDKIRYSRDTKLSIAIVLLGVGVCTVTDVSVNTKGFVAAFIAVWSTALQQYYVHFLQRKYSLSSFNLLGHTAPAQAASLLLLGPFLDYWLTNKRIDSFEFNLPSSVFLFLSCTIAVGTNLSQFICIGRFTAVSFQVLGHMKTILVLILGFIFFGREGLNLHVVVGMIIAVIGMVWYGNASSKPGGKERHSVPRGSQQKHGSESSEADEKV</sequence>
<feature type="transmembrane region" description="Helical" evidence="6">
    <location>
        <begin position="281"/>
        <end position="299"/>
    </location>
</feature>
<feature type="transmembrane region" description="Helical" evidence="6">
    <location>
        <begin position="133"/>
        <end position="150"/>
    </location>
</feature>
<dbReference type="PANTHER" id="PTHR11132">
    <property type="entry name" value="SOLUTE CARRIER FAMILY 35"/>
    <property type="match status" value="1"/>
</dbReference>
<evidence type="ECO:0000256" key="4">
    <source>
        <dbReference type="ARBA" id="ARBA00023136"/>
    </source>
</evidence>
<evidence type="ECO:0000256" key="2">
    <source>
        <dbReference type="ARBA" id="ARBA00022692"/>
    </source>
</evidence>
<feature type="transmembrane region" description="Helical" evidence="6">
    <location>
        <begin position="12"/>
        <end position="31"/>
    </location>
</feature>
<evidence type="ECO:0000259" key="7">
    <source>
        <dbReference type="Pfam" id="PF03151"/>
    </source>
</evidence>
<evidence type="ECO:0000256" key="1">
    <source>
        <dbReference type="ARBA" id="ARBA00004141"/>
    </source>
</evidence>
<evidence type="ECO:0000256" key="3">
    <source>
        <dbReference type="ARBA" id="ARBA00022989"/>
    </source>
</evidence>
<feature type="transmembrane region" description="Helical" evidence="6">
    <location>
        <begin position="156"/>
        <end position="174"/>
    </location>
</feature>
<gene>
    <name evidence="8" type="ORF">OLC1_LOCUS22760</name>
</gene>
<feature type="region of interest" description="Disordered" evidence="5">
    <location>
        <begin position="302"/>
        <end position="331"/>
    </location>
</feature>
<feature type="transmembrane region" description="Helical" evidence="6">
    <location>
        <begin position="186"/>
        <end position="207"/>
    </location>
</feature>
<organism evidence="8 9">
    <name type="scientific">Oldenlandia corymbosa var. corymbosa</name>
    <dbReference type="NCBI Taxonomy" id="529605"/>
    <lineage>
        <taxon>Eukaryota</taxon>
        <taxon>Viridiplantae</taxon>
        <taxon>Streptophyta</taxon>
        <taxon>Embryophyta</taxon>
        <taxon>Tracheophyta</taxon>
        <taxon>Spermatophyta</taxon>
        <taxon>Magnoliopsida</taxon>
        <taxon>eudicotyledons</taxon>
        <taxon>Gunneridae</taxon>
        <taxon>Pentapetalae</taxon>
        <taxon>asterids</taxon>
        <taxon>lamiids</taxon>
        <taxon>Gentianales</taxon>
        <taxon>Rubiaceae</taxon>
        <taxon>Rubioideae</taxon>
        <taxon>Spermacoceae</taxon>
        <taxon>Hedyotis-Oldenlandia complex</taxon>
        <taxon>Oldenlandia</taxon>
    </lineage>
</organism>
<dbReference type="InterPro" id="IPR004853">
    <property type="entry name" value="Sugar_P_trans_dom"/>
</dbReference>
<feature type="transmembrane region" description="Helical" evidence="6">
    <location>
        <begin position="227"/>
        <end position="245"/>
    </location>
</feature>
<reference evidence="8" key="1">
    <citation type="submission" date="2023-03" db="EMBL/GenBank/DDBJ databases">
        <authorList>
            <person name="Julca I."/>
        </authorList>
    </citation>
    <scope>NUCLEOTIDE SEQUENCE</scope>
</reference>
<keyword evidence="4 6" id="KW-0472">Membrane</keyword>
<keyword evidence="2 6" id="KW-0812">Transmembrane</keyword>
<keyword evidence="3 6" id="KW-1133">Transmembrane helix</keyword>